<evidence type="ECO:0000259" key="8">
    <source>
        <dbReference type="PROSITE" id="PS51387"/>
    </source>
</evidence>
<keyword evidence="3" id="KW-0812">Transmembrane</keyword>
<evidence type="ECO:0000256" key="2">
    <source>
        <dbReference type="ARBA" id="ARBA00012405"/>
    </source>
</evidence>
<dbReference type="InterPro" id="IPR016169">
    <property type="entry name" value="FAD-bd_PCMH_sub2"/>
</dbReference>
<dbReference type="eggNOG" id="COG0277">
    <property type="taxonomic scope" value="Bacteria"/>
</dbReference>
<dbReference type="GO" id="GO:0008202">
    <property type="term" value="P:steroid metabolic process"/>
    <property type="evidence" value="ECO:0007669"/>
    <property type="project" value="TreeGrafter"/>
</dbReference>
<dbReference type="AlphaFoldDB" id="I3CDB7"/>
<keyword evidence="10" id="KW-1185">Reference proteome</keyword>
<dbReference type="EC" id="1.3.1.72" evidence="2"/>
<keyword evidence="4" id="KW-0285">Flavoprotein</keyword>
<evidence type="ECO:0000256" key="5">
    <source>
        <dbReference type="ARBA" id="ARBA00022989"/>
    </source>
</evidence>
<dbReference type="PROSITE" id="PS51387">
    <property type="entry name" value="FAD_PCMH"/>
    <property type="match status" value="1"/>
</dbReference>
<evidence type="ECO:0000256" key="3">
    <source>
        <dbReference type="ARBA" id="ARBA00022692"/>
    </source>
</evidence>
<evidence type="ECO:0000313" key="9">
    <source>
        <dbReference type="EMBL" id="EIJ41610.1"/>
    </source>
</evidence>
<evidence type="ECO:0000256" key="4">
    <source>
        <dbReference type="ARBA" id="ARBA00022827"/>
    </source>
</evidence>
<dbReference type="GO" id="GO:0071949">
    <property type="term" value="F:FAD binding"/>
    <property type="evidence" value="ECO:0007669"/>
    <property type="project" value="InterPro"/>
</dbReference>
<gene>
    <name evidence="9" type="ORF">BegalDRAFT_0698</name>
</gene>
<keyword evidence="7" id="KW-0472">Membrane</keyword>
<organism evidence="9 10">
    <name type="scientific">Beggiatoa alba B18LD</name>
    <dbReference type="NCBI Taxonomy" id="395493"/>
    <lineage>
        <taxon>Bacteria</taxon>
        <taxon>Pseudomonadati</taxon>
        <taxon>Pseudomonadota</taxon>
        <taxon>Gammaproteobacteria</taxon>
        <taxon>Thiotrichales</taxon>
        <taxon>Thiotrichaceae</taxon>
        <taxon>Beggiatoa</taxon>
    </lineage>
</organism>
<dbReference type="RefSeq" id="WP_002683688.1">
    <property type="nucleotide sequence ID" value="NZ_JH600070.1"/>
</dbReference>
<evidence type="ECO:0000313" key="10">
    <source>
        <dbReference type="Proteomes" id="UP000005744"/>
    </source>
</evidence>
<evidence type="ECO:0000256" key="6">
    <source>
        <dbReference type="ARBA" id="ARBA00023002"/>
    </source>
</evidence>
<dbReference type="InterPro" id="IPR040165">
    <property type="entry name" value="Diminuto-like"/>
</dbReference>
<dbReference type="GO" id="GO:0016020">
    <property type="term" value="C:membrane"/>
    <property type="evidence" value="ECO:0007669"/>
    <property type="project" value="UniProtKB-SubCell"/>
</dbReference>
<proteinExistence type="predicted"/>
<keyword evidence="4" id="KW-0274">FAD</keyword>
<evidence type="ECO:0000256" key="7">
    <source>
        <dbReference type="ARBA" id="ARBA00023136"/>
    </source>
</evidence>
<name>I3CDB7_9GAMM</name>
<dbReference type="HOGENOM" id="CLU_032465_0_0_6"/>
<evidence type="ECO:0000256" key="1">
    <source>
        <dbReference type="ARBA" id="ARBA00004167"/>
    </source>
</evidence>
<dbReference type="InterPro" id="IPR036318">
    <property type="entry name" value="FAD-bd_PCMH-like_sf"/>
</dbReference>
<feature type="domain" description="FAD-binding PCMH-type" evidence="8">
    <location>
        <begin position="1"/>
        <end position="177"/>
    </location>
</feature>
<dbReference type="Proteomes" id="UP000005744">
    <property type="component" value="Unassembled WGS sequence"/>
</dbReference>
<dbReference type="PANTHER" id="PTHR10801:SF0">
    <property type="entry name" value="DELTA(24)-STEROL REDUCTASE"/>
    <property type="match status" value="1"/>
</dbReference>
<dbReference type="GO" id="GO:0005737">
    <property type="term" value="C:cytoplasm"/>
    <property type="evidence" value="ECO:0007669"/>
    <property type="project" value="TreeGrafter"/>
</dbReference>
<dbReference type="STRING" id="395493.BegalDRAFT_0698"/>
<dbReference type="Pfam" id="PF01565">
    <property type="entry name" value="FAD_binding_4"/>
    <property type="match status" value="1"/>
</dbReference>
<protein>
    <recommendedName>
        <fullName evidence="2">Delta(24)-sterol reductase</fullName>
        <ecNumber evidence="2">1.3.1.72</ecNumber>
    </recommendedName>
</protein>
<sequence>MTTYQSWGRYPSTEQTIFPVQWASDNIPVLARKPVLAYGKGRSYGDVCLNDKGILLDTRYLNHFIQFDRTTGILRCESGVSLQEILQFIVPMGWFLPVTPGTQFVTLGGAIANDVHGKNHHIAGTFGCHVRQFELLRSDGQRLLCSKTNNSDWFGATIGGLGLTGLITWAEIQLIPMNNPFIQMESIKFHSIEEFLALSKASEKDYIYTVAWLDCLQEKRSRGLFMQGNHAPPLFDQEPAPKKLSKWLSVPLDMPNFVLNHASVKAFNFLYFNKQVPEVTRGVSHYLPFFYPLDSVQRWNRIYGKRGFFQYQCVVSENDPHVIKSILAEIAKSGEGSFLSVIKIFGKIPSAGLLSFPRAGITLALDFANKGDATHKLFARLDAIVREDGGRLYPAKDARMAGSDFKHFYPEWERFQTFIDPHFSSSFWRRVTQRPAKNG</sequence>
<keyword evidence="6" id="KW-0560">Oxidoreductase</keyword>
<reference evidence="9 10" key="1">
    <citation type="submission" date="2011-11" db="EMBL/GenBank/DDBJ databases">
        <title>Improved High-Quality Draft sequence of Beggiatoa alba B18lD.</title>
        <authorList>
            <consortium name="US DOE Joint Genome Institute"/>
            <person name="Lucas S."/>
            <person name="Han J."/>
            <person name="Lapidus A."/>
            <person name="Cheng J.-F."/>
            <person name="Goodwin L."/>
            <person name="Pitluck S."/>
            <person name="Peters L."/>
            <person name="Mikhailova N."/>
            <person name="Held B."/>
            <person name="Detter J.C."/>
            <person name="Han C."/>
            <person name="Tapia R."/>
            <person name="Land M."/>
            <person name="Hauser L."/>
            <person name="Kyrpides N."/>
            <person name="Ivanova N."/>
            <person name="Pagani I."/>
            <person name="Samuel K."/>
            <person name="Teske A."/>
            <person name="Mueller J."/>
            <person name="Woyke T."/>
        </authorList>
    </citation>
    <scope>NUCLEOTIDE SEQUENCE [LARGE SCALE GENOMIC DNA]</scope>
    <source>
        <strain evidence="9 10">B18LD</strain>
    </source>
</reference>
<dbReference type="PANTHER" id="PTHR10801">
    <property type="entry name" value="24-DEHYDROCHOLESTEROL REDUCTASE"/>
    <property type="match status" value="1"/>
</dbReference>
<dbReference type="GO" id="GO:0050614">
    <property type="term" value="F:Delta24-sterol reductase activity"/>
    <property type="evidence" value="ECO:0007669"/>
    <property type="project" value="UniProtKB-EC"/>
</dbReference>
<accession>I3CDB7</accession>
<dbReference type="OrthoDB" id="143770at2"/>
<keyword evidence="5" id="KW-1133">Transmembrane helix</keyword>
<dbReference type="InterPro" id="IPR006094">
    <property type="entry name" value="Oxid_FAD_bind_N"/>
</dbReference>
<dbReference type="InterPro" id="IPR016166">
    <property type="entry name" value="FAD-bd_PCMH"/>
</dbReference>
<dbReference type="SUPFAM" id="SSF56176">
    <property type="entry name" value="FAD-binding/transporter-associated domain-like"/>
    <property type="match status" value="1"/>
</dbReference>
<comment type="subcellular location">
    <subcellularLocation>
        <location evidence="1">Membrane</location>
        <topology evidence="1">Single-pass membrane protein</topology>
    </subcellularLocation>
</comment>
<dbReference type="GO" id="GO:0000246">
    <property type="term" value="F:Delta24(24-1) sterol reductase activity"/>
    <property type="evidence" value="ECO:0007669"/>
    <property type="project" value="TreeGrafter"/>
</dbReference>
<dbReference type="EMBL" id="JH600070">
    <property type="protein sequence ID" value="EIJ41610.1"/>
    <property type="molecule type" value="Genomic_DNA"/>
</dbReference>
<dbReference type="Gene3D" id="3.30.465.10">
    <property type="match status" value="1"/>
</dbReference>